<evidence type="ECO:0000313" key="2">
    <source>
        <dbReference type="Proteomes" id="UP000053237"/>
    </source>
</evidence>
<name>A0A024G5A6_9STRA</name>
<dbReference type="EMBL" id="CAIX01000025">
    <property type="protein sequence ID" value="CCI41847.1"/>
    <property type="molecule type" value="Genomic_DNA"/>
</dbReference>
<dbReference type="SUPFAM" id="SSF48371">
    <property type="entry name" value="ARM repeat"/>
    <property type="match status" value="1"/>
</dbReference>
<dbReference type="InterPro" id="IPR016024">
    <property type="entry name" value="ARM-type_fold"/>
</dbReference>
<reference evidence="1 2" key="1">
    <citation type="submission" date="2012-05" db="EMBL/GenBank/DDBJ databases">
        <title>Recombination and specialization in a pathogen metapopulation.</title>
        <authorList>
            <person name="Gardiner A."/>
            <person name="Kemen E."/>
            <person name="Schultz-Larsen T."/>
            <person name="MacLean D."/>
            <person name="Van Oosterhout C."/>
            <person name="Jones J.D.G."/>
        </authorList>
    </citation>
    <scope>NUCLEOTIDE SEQUENCE [LARGE SCALE GENOMIC DNA]</scope>
    <source>
        <strain evidence="1 2">Ac Nc2</strain>
    </source>
</reference>
<gene>
    <name evidence="1" type="ORF">BN9_026310</name>
</gene>
<dbReference type="AlphaFoldDB" id="A0A024G5A6"/>
<dbReference type="Proteomes" id="UP000053237">
    <property type="component" value="Unassembled WGS sequence"/>
</dbReference>
<keyword evidence="2" id="KW-1185">Reference proteome</keyword>
<comment type="caution">
    <text evidence="1">The sequence shown here is derived from an EMBL/GenBank/DDBJ whole genome shotgun (WGS) entry which is preliminary data.</text>
</comment>
<evidence type="ECO:0000313" key="1">
    <source>
        <dbReference type="EMBL" id="CCI41847.1"/>
    </source>
</evidence>
<accession>A0A024G5A6</accession>
<organism evidence="1 2">
    <name type="scientific">Albugo candida</name>
    <dbReference type="NCBI Taxonomy" id="65357"/>
    <lineage>
        <taxon>Eukaryota</taxon>
        <taxon>Sar</taxon>
        <taxon>Stramenopiles</taxon>
        <taxon>Oomycota</taxon>
        <taxon>Peronosporomycetes</taxon>
        <taxon>Albuginales</taxon>
        <taxon>Albuginaceae</taxon>
        <taxon>Albugo</taxon>
    </lineage>
</organism>
<proteinExistence type="predicted"/>
<dbReference type="InParanoid" id="A0A024G5A6"/>
<sequence>MVQTCQESILHLLSEWNANDTLLDESVLASLNEFVERDDPVQDFLSILDQSANTLGNGEAFLQQFTKTSLRMILFDYNDLLNDTRIMALLSQLIQSCEKYSILEAVLCLTEQLFKQKHYSIREDTMLYFIQLLEISANNFFGCPENFQMSDVIGNKLLEITAVCNIVDLDTSSESNVRLSIFLWKVSFYRRKHLNSHFADQNFTRIGNISVKHKEIAKLLPVNQNIFIETRRQLTKFCEQLQRYILSSTNCQDEKCIRLHQTLPKCSIPTHDALQRRLKLTRFLHRAFHKQILNHLEFSSQSLIQLTEIFRLSDALTLLATSSLIFSRWNHVPEMTQDSHHLLEAVLDSVSQISSFHRDSQTRVSNSLEDLIPFLQNTFSYPAELLRCSAFQPLLKLALALVNGNMSVPSTKLKDVMDDFRDCFPHVFSMEIISYESQQDLYIHAVDTILTLLPQADSESLQHNFQIEIFRYTLDDSAEMRRFCWLLWEQLLSIWESDFSSQMSSFLVELATCTPLQICDPPMYENELTGSIFVQRMQELVIFLMDATTSPTNCLPITEKAINHICKLGPQHEFSANLAYQLQFMENFVTGNCLSLMNAKEKDEWIKTYLPICLECVGALLDLTTDQQPVHYWPGILRVFDISTLVLLSVTLESDEDELAFTILPLCLELLKVLADCVKEEKRLQNHPTSRCLSFQLSVDLCRPFSSSQRLIQTCLSIIARSKSKIQCNQDSNFVRLLANVHTLLTIGNAKVSVTIATFLQKVCADVRVDEMDLPIVNQLIARVVQSGYSQSPLMQTIWLDTILHFARQSNLLDAKSSTFIHYFIQHNTNGRYTFESFLNMQQLPWNTIRKNAEGVLARKRPRSTKHLKLSNPFLVMENQLETMLATCKKWKQHWDADNDERDSIQENVKKHRIEQKVEELQKCFSKCV</sequence>
<protein>
    <submittedName>
        <fullName evidence="1">Uncharacterized protein</fullName>
    </submittedName>
</protein>